<proteinExistence type="predicted"/>
<feature type="non-terminal residue" evidence="1">
    <location>
        <position position="184"/>
    </location>
</feature>
<name>A0A813HFS9_POLGL</name>
<dbReference type="EMBL" id="CAJNNV010031585">
    <property type="protein sequence ID" value="CAE8636968.1"/>
    <property type="molecule type" value="Genomic_DNA"/>
</dbReference>
<reference evidence="1" key="1">
    <citation type="submission" date="2021-02" db="EMBL/GenBank/DDBJ databases">
        <authorList>
            <person name="Dougan E. K."/>
            <person name="Rhodes N."/>
            <person name="Thang M."/>
            <person name="Chan C."/>
        </authorList>
    </citation>
    <scope>NUCLEOTIDE SEQUENCE</scope>
</reference>
<dbReference type="AlphaFoldDB" id="A0A813HFS9"/>
<sequence>YPCLKPGVCPPAVGVEALLELAPVLQCWQRSWWRCPSQGTSSGSGTSGQQKPKADFAASLEEMLTRLRASSGPFSAVSRKLLGFIRTLGQPGRLLTLAVGVARTLCRAADAADLLARATLEAGLEGPAGAVACTVVTAVFGWLLGQLLQRLAHKDAGVGHRLSEQLQALSPGPVLREESADERE</sequence>
<evidence type="ECO:0000313" key="2">
    <source>
        <dbReference type="Proteomes" id="UP000654075"/>
    </source>
</evidence>
<protein>
    <submittedName>
        <fullName evidence="1">Uncharacterized protein</fullName>
    </submittedName>
</protein>
<feature type="non-terminal residue" evidence="1">
    <location>
        <position position="1"/>
    </location>
</feature>
<comment type="caution">
    <text evidence="1">The sequence shown here is derived from an EMBL/GenBank/DDBJ whole genome shotgun (WGS) entry which is preliminary data.</text>
</comment>
<dbReference type="Proteomes" id="UP000654075">
    <property type="component" value="Unassembled WGS sequence"/>
</dbReference>
<evidence type="ECO:0000313" key="1">
    <source>
        <dbReference type="EMBL" id="CAE8636968.1"/>
    </source>
</evidence>
<organism evidence="1 2">
    <name type="scientific">Polarella glacialis</name>
    <name type="common">Dinoflagellate</name>
    <dbReference type="NCBI Taxonomy" id="89957"/>
    <lineage>
        <taxon>Eukaryota</taxon>
        <taxon>Sar</taxon>
        <taxon>Alveolata</taxon>
        <taxon>Dinophyceae</taxon>
        <taxon>Suessiales</taxon>
        <taxon>Suessiaceae</taxon>
        <taxon>Polarella</taxon>
    </lineage>
</organism>
<gene>
    <name evidence="1" type="ORF">PGLA1383_LOCUS52370</name>
</gene>
<accession>A0A813HFS9</accession>
<keyword evidence="2" id="KW-1185">Reference proteome</keyword>